<dbReference type="EMBL" id="UYRW01003207">
    <property type="protein sequence ID" value="VDK88323.1"/>
    <property type="molecule type" value="Genomic_DNA"/>
</dbReference>
<evidence type="ECO:0000313" key="3">
    <source>
        <dbReference type="Proteomes" id="UP000271087"/>
    </source>
</evidence>
<protein>
    <submittedName>
        <fullName evidence="4">HTH OST-type domain-containing protein</fullName>
    </submittedName>
</protein>
<dbReference type="PROSITE" id="PS51644">
    <property type="entry name" value="HTH_OST"/>
    <property type="match status" value="1"/>
</dbReference>
<dbReference type="WBParaSite" id="nOo.2.0.1.t08093-RA">
    <property type="protein sequence ID" value="nOo.2.0.1.t08093-RA"/>
    <property type="gene ID" value="nOo.2.0.1.g08093"/>
</dbReference>
<evidence type="ECO:0000313" key="2">
    <source>
        <dbReference type="EMBL" id="VDK88323.1"/>
    </source>
</evidence>
<keyword evidence="3" id="KW-1185">Reference proteome</keyword>
<evidence type="ECO:0000313" key="4">
    <source>
        <dbReference type="WBParaSite" id="nOo.2.0.1.t08093-RA"/>
    </source>
</evidence>
<proteinExistence type="predicted"/>
<sequence length="451" mass="50793">MSTLMDLKIRIVSVIGAEKNGCTSSDLCRMYKDLYGKTLRPEDHGFKDLQSLLISPIMQGEGGIIYENGRYFASADKNTRKLLNIVRNTKSRNSKLSRKFHAVAPVKFGKGGLGSNSAASTRSGFINAENRKLLKKPHVVEKEAIATKQMVARLQANLDEISKNAPQTNFKAAFDVVSRPLGYSHAFESQQARHVAPLQGLNNYQCPSNERSHNYDDYPAPLVSEIQRQSSLNSIKKDGMMKSQKGRKRLVNLIEQYGGEMNFSEMKNAYRHGFGVPLNSAEANIFYDLEIICRLFDVKENEIEDLSGFLKSHLYNRVAVTKQANNDILLTVIDDEDDIDEFENLSFTDIPTQRSLPSEANDRFEYWKGSTLASAKIRSKDDCLPYKVLGDKILSFVRAKGSFKVSDLSEIFFEEDGRHIDPKNYKEGTWENIIKKLLSAGGHPELIVRDG</sequence>
<reference evidence="4" key="1">
    <citation type="submission" date="2016-06" db="UniProtKB">
        <authorList>
            <consortium name="WormBaseParasite"/>
        </authorList>
    </citation>
    <scope>IDENTIFICATION</scope>
</reference>
<dbReference type="Gene3D" id="3.30.420.610">
    <property type="entry name" value="LOTUS domain-like"/>
    <property type="match status" value="1"/>
</dbReference>
<dbReference type="AlphaFoldDB" id="A0A182EJ09"/>
<evidence type="ECO:0000259" key="1">
    <source>
        <dbReference type="PROSITE" id="PS51644"/>
    </source>
</evidence>
<accession>A0A182EJ09</accession>
<gene>
    <name evidence="2" type="ORF">NOO_LOCUS8093</name>
</gene>
<dbReference type="Pfam" id="PF12872">
    <property type="entry name" value="OST-HTH"/>
    <property type="match status" value="1"/>
</dbReference>
<organism evidence="4">
    <name type="scientific">Onchocerca ochengi</name>
    <name type="common">Filarial nematode worm</name>
    <dbReference type="NCBI Taxonomy" id="42157"/>
    <lineage>
        <taxon>Eukaryota</taxon>
        <taxon>Metazoa</taxon>
        <taxon>Ecdysozoa</taxon>
        <taxon>Nematoda</taxon>
        <taxon>Chromadorea</taxon>
        <taxon>Rhabditida</taxon>
        <taxon>Spirurina</taxon>
        <taxon>Spiruromorpha</taxon>
        <taxon>Filarioidea</taxon>
        <taxon>Onchocercidae</taxon>
        <taxon>Onchocerca</taxon>
    </lineage>
</organism>
<dbReference type="Proteomes" id="UP000271087">
    <property type="component" value="Unassembled WGS sequence"/>
</dbReference>
<reference evidence="2 3" key="2">
    <citation type="submission" date="2018-08" db="EMBL/GenBank/DDBJ databases">
        <authorList>
            <person name="Laetsch R D."/>
            <person name="Stevens L."/>
            <person name="Kumar S."/>
            <person name="Blaxter L. M."/>
        </authorList>
    </citation>
    <scope>NUCLEOTIDE SEQUENCE [LARGE SCALE GENOMIC DNA]</scope>
</reference>
<name>A0A182EJ09_ONCOC</name>
<dbReference type="InterPro" id="IPR041966">
    <property type="entry name" value="LOTUS-like"/>
</dbReference>
<dbReference type="InterPro" id="IPR025605">
    <property type="entry name" value="OST-HTH/LOTUS_dom"/>
</dbReference>
<feature type="domain" description="HTH OST-type" evidence="1">
    <location>
        <begin position="3"/>
        <end position="77"/>
    </location>
</feature>
<dbReference type="OrthoDB" id="5848770at2759"/>